<evidence type="ECO:0000256" key="1">
    <source>
        <dbReference type="ARBA" id="ARBA00001541"/>
    </source>
</evidence>
<dbReference type="SMART" id="SM00138">
    <property type="entry name" value="MeTrc"/>
    <property type="match status" value="1"/>
</dbReference>
<proteinExistence type="predicted"/>
<name>A0ABW1XM02_9ALTE</name>
<dbReference type="RefSeq" id="WP_131258578.1">
    <property type="nucleotide sequence ID" value="NZ_JBHSUS010000001.1"/>
</dbReference>
<dbReference type="EMBL" id="JBHSUS010000001">
    <property type="protein sequence ID" value="MFC6441084.1"/>
    <property type="molecule type" value="Genomic_DNA"/>
</dbReference>
<dbReference type="Pfam" id="PF01739">
    <property type="entry name" value="CheR"/>
    <property type="match status" value="1"/>
</dbReference>
<dbReference type="InterPro" id="IPR000780">
    <property type="entry name" value="CheR_MeTrfase"/>
</dbReference>
<sequence>MKQSSGQEFSFSKKDFERVRQVLYAKAGIKLADSKDSLVYSRLARRLRILNIQSFQAYLDYLEKTPEEQQPFINALTTNLTAFFREPHHFDALAEYLKKNKRKLTIWCAASSTGEEPYSIAMIVAECFGSFDTPVSIVASDIDSNVLEKARNGIYSVDAVKKLSAQRCRQFFHRGTGRNQGKVRIVPELRKMVLYKQINLMHSNWALSYPIDIIFCRNVMIYFDKPTQVSILKRMIALMPANGMYVAGHSENFNHQRELVTPMGQTIYAPVKSAPE</sequence>
<evidence type="ECO:0000259" key="6">
    <source>
        <dbReference type="PROSITE" id="PS50123"/>
    </source>
</evidence>
<evidence type="ECO:0000256" key="3">
    <source>
        <dbReference type="ARBA" id="ARBA00022679"/>
    </source>
</evidence>
<keyword evidence="2 5" id="KW-0489">Methyltransferase</keyword>
<dbReference type="PANTHER" id="PTHR24422:SF19">
    <property type="entry name" value="CHEMOTAXIS PROTEIN METHYLTRANSFERASE"/>
    <property type="match status" value="1"/>
</dbReference>
<dbReference type="SUPFAM" id="SSF47757">
    <property type="entry name" value="Chemotaxis receptor methyltransferase CheR, N-terminal domain"/>
    <property type="match status" value="1"/>
</dbReference>
<dbReference type="PRINTS" id="PR00996">
    <property type="entry name" value="CHERMTFRASE"/>
</dbReference>
<dbReference type="InterPro" id="IPR022642">
    <property type="entry name" value="CheR_C"/>
</dbReference>
<dbReference type="InterPro" id="IPR022641">
    <property type="entry name" value="CheR_N"/>
</dbReference>
<comment type="caution">
    <text evidence="7">The sequence shown here is derived from an EMBL/GenBank/DDBJ whole genome shotgun (WGS) entry which is preliminary data.</text>
</comment>
<dbReference type="GO" id="GO:0032259">
    <property type="term" value="P:methylation"/>
    <property type="evidence" value="ECO:0007669"/>
    <property type="project" value="UniProtKB-KW"/>
</dbReference>
<dbReference type="SUPFAM" id="SSF53335">
    <property type="entry name" value="S-adenosyl-L-methionine-dependent methyltransferases"/>
    <property type="match status" value="1"/>
</dbReference>
<dbReference type="InterPro" id="IPR029063">
    <property type="entry name" value="SAM-dependent_MTases_sf"/>
</dbReference>
<dbReference type="PROSITE" id="PS50123">
    <property type="entry name" value="CHER"/>
    <property type="match status" value="1"/>
</dbReference>
<dbReference type="GO" id="GO:0008168">
    <property type="term" value="F:methyltransferase activity"/>
    <property type="evidence" value="ECO:0007669"/>
    <property type="project" value="UniProtKB-KW"/>
</dbReference>
<dbReference type="Proteomes" id="UP001596364">
    <property type="component" value="Unassembled WGS sequence"/>
</dbReference>
<organism evidence="7 8">
    <name type="scientific">Pseudobowmanella zhangzhouensis</name>
    <dbReference type="NCBI Taxonomy" id="1537679"/>
    <lineage>
        <taxon>Bacteria</taxon>
        <taxon>Pseudomonadati</taxon>
        <taxon>Pseudomonadota</taxon>
        <taxon>Gammaproteobacteria</taxon>
        <taxon>Alteromonadales</taxon>
        <taxon>Alteromonadaceae</taxon>
    </lineage>
</organism>
<evidence type="ECO:0000256" key="4">
    <source>
        <dbReference type="ARBA" id="ARBA00022691"/>
    </source>
</evidence>
<comment type="catalytic activity">
    <reaction evidence="1 5">
        <text>L-glutamyl-[protein] + S-adenosyl-L-methionine = [protein]-L-glutamate 5-O-methyl ester + S-adenosyl-L-homocysteine</text>
        <dbReference type="Rhea" id="RHEA:24452"/>
        <dbReference type="Rhea" id="RHEA-COMP:10208"/>
        <dbReference type="Rhea" id="RHEA-COMP:10311"/>
        <dbReference type="ChEBI" id="CHEBI:29973"/>
        <dbReference type="ChEBI" id="CHEBI:57856"/>
        <dbReference type="ChEBI" id="CHEBI:59789"/>
        <dbReference type="ChEBI" id="CHEBI:82795"/>
        <dbReference type="EC" id="2.1.1.80"/>
    </reaction>
</comment>
<dbReference type="Gene3D" id="3.40.50.150">
    <property type="entry name" value="Vaccinia Virus protein VP39"/>
    <property type="match status" value="1"/>
</dbReference>
<keyword evidence="3 5" id="KW-0808">Transferase</keyword>
<comment type="function">
    <text evidence="5">Methylation of the membrane-bound methyl-accepting chemotaxis proteins (MCP) to form gamma-glutamyl methyl ester residues in MCP.</text>
</comment>
<dbReference type="PIRSF" id="PIRSF000410">
    <property type="entry name" value="CheR"/>
    <property type="match status" value="1"/>
</dbReference>
<accession>A0ABW1XM02</accession>
<dbReference type="Pfam" id="PF03705">
    <property type="entry name" value="CheR_N"/>
    <property type="match status" value="1"/>
</dbReference>
<reference evidence="8" key="1">
    <citation type="journal article" date="2019" name="Int. J. Syst. Evol. Microbiol.">
        <title>The Global Catalogue of Microorganisms (GCM) 10K type strain sequencing project: providing services to taxonomists for standard genome sequencing and annotation.</title>
        <authorList>
            <consortium name="The Broad Institute Genomics Platform"/>
            <consortium name="The Broad Institute Genome Sequencing Center for Infectious Disease"/>
            <person name="Wu L."/>
            <person name="Ma J."/>
        </authorList>
    </citation>
    <scope>NUCLEOTIDE SEQUENCE [LARGE SCALE GENOMIC DNA]</scope>
    <source>
        <strain evidence="8">CGMCC 1.16031</strain>
    </source>
</reference>
<dbReference type="EC" id="2.1.1.80" evidence="5"/>
<evidence type="ECO:0000313" key="7">
    <source>
        <dbReference type="EMBL" id="MFC6441084.1"/>
    </source>
</evidence>
<evidence type="ECO:0000313" key="8">
    <source>
        <dbReference type="Proteomes" id="UP001596364"/>
    </source>
</evidence>
<feature type="domain" description="CheR-type methyltransferase" evidence="6">
    <location>
        <begin position="4"/>
        <end position="273"/>
    </location>
</feature>
<evidence type="ECO:0000256" key="2">
    <source>
        <dbReference type="ARBA" id="ARBA00022603"/>
    </source>
</evidence>
<dbReference type="InterPro" id="IPR026024">
    <property type="entry name" value="Chemotaxis_MeTrfase_CheR"/>
</dbReference>
<evidence type="ECO:0000256" key="5">
    <source>
        <dbReference type="PIRNR" id="PIRNR000410"/>
    </source>
</evidence>
<protein>
    <recommendedName>
        <fullName evidence="5">Chemotaxis protein methyltransferase</fullName>
        <ecNumber evidence="5">2.1.1.80</ecNumber>
    </recommendedName>
</protein>
<dbReference type="InterPro" id="IPR050903">
    <property type="entry name" value="Bact_Chemotaxis_MeTrfase"/>
</dbReference>
<dbReference type="PANTHER" id="PTHR24422">
    <property type="entry name" value="CHEMOTAXIS PROTEIN METHYLTRANSFERASE"/>
    <property type="match status" value="1"/>
</dbReference>
<gene>
    <name evidence="7" type="ORF">ACFP85_13105</name>
</gene>
<dbReference type="Gene3D" id="1.10.155.10">
    <property type="entry name" value="Chemotaxis receptor methyltransferase CheR, N-terminal domain"/>
    <property type="match status" value="1"/>
</dbReference>
<keyword evidence="8" id="KW-1185">Reference proteome</keyword>
<keyword evidence="4 5" id="KW-0949">S-adenosyl-L-methionine</keyword>
<dbReference type="InterPro" id="IPR036804">
    <property type="entry name" value="CheR_N_sf"/>
</dbReference>